<protein>
    <recommendedName>
        <fullName evidence="4">Glutaredoxin domain-containing protein</fullName>
    </recommendedName>
</protein>
<dbReference type="InterPro" id="IPR036249">
    <property type="entry name" value="Thioredoxin-like_sf"/>
</dbReference>
<comment type="similarity">
    <text evidence="1">Belongs to the SH3BGR family.</text>
</comment>
<proteinExistence type="inferred from homology"/>
<evidence type="ECO:0000256" key="1">
    <source>
        <dbReference type="ARBA" id="ARBA00007764"/>
    </source>
</evidence>
<sequence length="89" mass="10237">MVTVELYSSSVSGVLKVKKDQQAIKNLLEAKKIQYIEYDVASDLERRELMKKSSGKTVLPQLFIDGKFAGEVEDLMYLEEDNKFIDLFK</sequence>
<evidence type="ECO:0000313" key="2">
    <source>
        <dbReference type="EMBL" id="KAK5582776.1"/>
    </source>
</evidence>
<dbReference type="PANTHER" id="PTHR12232">
    <property type="entry name" value="SH3 DOMAIN-BINDING GLUTAMIC ACID-RICH-LIKE PROTEIN"/>
    <property type="match status" value="1"/>
</dbReference>
<comment type="caution">
    <text evidence="2">The sequence shown here is derived from an EMBL/GenBank/DDBJ whole genome shotgun (WGS) entry which is preliminary data.</text>
</comment>
<keyword evidence="3" id="KW-1185">Reference proteome</keyword>
<dbReference type="AlphaFoldDB" id="A0AAN7U781"/>
<gene>
    <name evidence="2" type="ORF">RB653_004362</name>
</gene>
<dbReference type="CDD" id="cd02066">
    <property type="entry name" value="GRX_family"/>
    <property type="match status" value="1"/>
</dbReference>
<dbReference type="Gene3D" id="3.40.30.10">
    <property type="entry name" value="Glutaredoxin"/>
    <property type="match status" value="1"/>
</dbReference>
<accession>A0AAN7U781</accession>
<dbReference type="PROSITE" id="PS51354">
    <property type="entry name" value="GLUTAREDOXIN_2"/>
    <property type="match status" value="1"/>
</dbReference>
<dbReference type="GO" id="GO:0005737">
    <property type="term" value="C:cytoplasm"/>
    <property type="evidence" value="ECO:0007669"/>
    <property type="project" value="TreeGrafter"/>
</dbReference>
<dbReference type="InterPro" id="IPR051033">
    <property type="entry name" value="SH3BGR"/>
</dbReference>
<evidence type="ECO:0000313" key="3">
    <source>
        <dbReference type="Proteomes" id="UP001344447"/>
    </source>
</evidence>
<reference evidence="2 3" key="1">
    <citation type="submission" date="2023-11" db="EMBL/GenBank/DDBJ databases">
        <title>Dfirmibasis_genome.</title>
        <authorList>
            <person name="Edelbroek B."/>
            <person name="Kjellin J."/>
            <person name="Jerlstrom-Hultqvist J."/>
            <person name="Soderbom F."/>
        </authorList>
    </citation>
    <scope>NUCLEOTIDE SEQUENCE [LARGE SCALE GENOMIC DNA]</scope>
    <source>
        <strain evidence="2 3">TNS-C-14</strain>
    </source>
</reference>
<name>A0AAN7U781_9MYCE</name>
<dbReference type="SUPFAM" id="SSF52833">
    <property type="entry name" value="Thioredoxin-like"/>
    <property type="match status" value="1"/>
</dbReference>
<dbReference type="Proteomes" id="UP001344447">
    <property type="component" value="Unassembled WGS sequence"/>
</dbReference>
<organism evidence="2 3">
    <name type="scientific">Dictyostelium firmibasis</name>
    <dbReference type="NCBI Taxonomy" id="79012"/>
    <lineage>
        <taxon>Eukaryota</taxon>
        <taxon>Amoebozoa</taxon>
        <taxon>Evosea</taxon>
        <taxon>Eumycetozoa</taxon>
        <taxon>Dictyostelia</taxon>
        <taxon>Dictyosteliales</taxon>
        <taxon>Dictyosteliaceae</taxon>
        <taxon>Dictyostelium</taxon>
    </lineage>
</organism>
<dbReference type="Pfam" id="PF04908">
    <property type="entry name" value="SH3BGR"/>
    <property type="match status" value="1"/>
</dbReference>
<evidence type="ECO:0008006" key="4">
    <source>
        <dbReference type="Google" id="ProtNLM"/>
    </source>
</evidence>
<dbReference type="EMBL" id="JAVFKY010000001">
    <property type="protein sequence ID" value="KAK5582776.1"/>
    <property type="molecule type" value="Genomic_DNA"/>
</dbReference>
<dbReference type="InterPro" id="IPR006993">
    <property type="entry name" value="Glut_rich_SH3-bd"/>
</dbReference>
<dbReference type="PANTHER" id="PTHR12232:SF0">
    <property type="entry name" value="THIOREDOXIN DOMAIN-CONTAINING PROTEIN"/>
    <property type="match status" value="1"/>
</dbReference>